<dbReference type="GO" id="GO:0005826">
    <property type="term" value="C:actomyosin contractile ring"/>
    <property type="evidence" value="ECO:0007669"/>
    <property type="project" value="TreeGrafter"/>
</dbReference>
<dbReference type="InterPro" id="IPR001849">
    <property type="entry name" value="PH_domain"/>
</dbReference>
<dbReference type="SMART" id="SM00233">
    <property type="entry name" value="PH"/>
    <property type="match status" value="1"/>
</dbReference>
<dbReference type="GO" id="GO:0000281">
    <property type="term" value="P:mitotic cytokinesis"/>
    <property type="evidence" value="ECO:0007669"/>
    <property type="project" value="TreeGrafter"/>
</dbReference>
<dbReference type="PANTHER" id="PTHR21538">
    <property type="entry name" value="ANILLIN/RHOTEKIN RTKN"/>
    <property type="match status" value="1"/>
</dbReference>
<dbReference type="PANTHER" id="PTHR21538:SF24">
    <property type="entry name" value="PH DOMAIN-CONTAINING PROTEIN"/>
    <property type="match status" value="1"/>
</dbReference>
<dbReference type="Pfam" id="PF00169">
    <property type="entry name" value="PH"/>
    <property type="match status" value="1"/>
</dbReference>
<dbReference type="PROSITE" id="PS50003">
    <property type="entry name" value="PH_DOMAIN"/>
    <property type="match status" value="1"/>
</dbReference>
<dbReference type="SUPFAM" id="SSF50729">
    <property type="entry name" value="PH domain-like"/>
    <property type="match status" value="1"/>
</dbReference>
<proteinExistence type="predicted"/>
<sequence>MDNFIQRIMESFHDRVFPNISPGRRSRKLAVVGKFTGIAKTEKSKENGNAVNGVRALIYNRTNDPFISPPMESDAVKSPASESVSSVKNCRRDPGKAKKEAAGVSNENPSEEAKTCSPAPVEIHDAPTEETVSNAAADHGGKSVEYSNLSSIPNISTSNLLEEIEADLPSSYSLANMLDHTFHSITNLRTCARLSRVGTNLAPTDESTRKVKNSESDINNHLKYLQKQAFIQKTIIDQADKAVKLCKVRKKQFDPEDLETLKILLLAKLRYDVINLELQNFKLNGRDWKEDHFGEISISEVYFTVNDMPESESGHFVFIAFHKEHFFASHIEGNIRNGKLHFPVSFKFECLNQNFIVYLELYKLTWKVKSKEQSKAFDLRKLKTMASQFASKESVHNGDQRDFFCVGSATLRLNDVKRREGGKVMVDFHTVHSYFGKKLNLNLRVCAYLNSRMNGFLNVFKNTFWHRMWCCQSDYYLHFWTYPEDKDNGKAPVDSIFLPRCRQSVLPVSMDVCIRPHSFTILFKGHENDLLLSASSNREMMNWISHLEAAIRHFEAWAPDF</sequence>
<comment type="caution">
    <text evidence="3">The sequence shown here is derived from an EMBL/GenBank/DDBJ whole genome shotgun (WGS) entry which is preliminary data.</text>
</comment>
<organism evidence="3">
    <name type="scientific">Menopon gallinae</name>
    <name type="common">poultry shaft louse</name>
    <dbReference type="NCBI Taxonomy" id="328185"/>
    <lineage>
        <taxon>Eukaryota</taxon>
        <taxon>Metazoa</taxon>
        <taxon>Ecdysozoa</taxon>
        <taxon>Arthropoda</taxon>
        <taxon>Hexapoda</taxon>
        <taxon>Insecta</taxon>
        <taxon>Pterygota</taxon>
        <taxon>Neoptera</taxon>
        <taxon>Paraneoptera</taxon>
        <taxon>Psocodea</taxon>
        <taxon>Troctomorpha</taxon>
        <taxon>Phthiraptera</taxon>
        <taxon>Amblycera</taxon>
        <taxon>Menoponidae</taxon>
        <taxon>Menopon</taxon>
    </lineage>
</organism>
<feature type="domain" description="PH" evidence="2">
    <location>
        <begin position="450"/>
        <end position="552"/>
    </location>
</feature>
<dbReference type="GO" id="GO:0031106">
    <property type="term" value="P:septin ring organization"/>
    <property type="evidence" value="ECO:0007669"/>
    <property type="project" value="TreeGrafter"/>
</dbReference>
<dbReference type="EMBL" id="JARGDH010000001">
    <property type="protein sequence ID" value="KAL0279010.1"/>
    <property type="molecule type" value="Genomic_DNA"/>
</dbReference>
<reference evidence="3" key="1">
    <citation type="journal article" date="2024" name="Gigascience">
        <title>Chromosome-level genome of the poultry shaft louse Menopon gallinae provides insight into the host-switching and adaptive evolution of parasitic lice.</title>
        <authorList>
            <person name="Xu Y."/>
            <person name="Ma L."/>
            <person name="Liu S."/>
            <person name="Liang Y."/>
            <person name="Liu Q."/>
            <person name="He Z."/>
            <person name="Tian L."/>
            <person name="Duan Y."/>
            <person name="Cai W."/>
            <person name="Li H."/>
            <person name="Song F."/>
        </authorList>
    </citation>
    <scope>NUCLEOTIDE SEQUENCE</scope>
    <source>
        <strain evidence="3">Cailab_2023a</strain>
    </source>
</reference>
<evidence type="ECO:0000256" key="1">
    <source>
        <dbReference type="SAM" id="MobiDB-lite"/>
    </source>
</evidence>
<accession>A0AAW2IC07</accession>
<gene>
    <name evidence="3" type="ORF">PYX00_000657</name>
</gene>
<dbReference type="InterPro" id="IPR051364">
    <property type="entry name" value="Cytokinesis/Rho-signaling"/>
</dbReference>
<evidence type="ECO:0000259" key="2">
    <source>
        <dbReference type="PROSITE" id="PS50003"/>
    </source>
</evidence>
<evidence type="ECO:0000313" key="3">
    <source>
        <dbReference type="EMBL" id="KAL0279010.1"/>
    </source>
</evidence>
<dbReference type="Gene3D" id="2.30.29.30">
    <property type="entry name" value="Pleckstrin-homology domain (PH domain)/Phosphotyrosine-binding domain (PTB)"/>
    <property type="match status" value="1"/>
</dbReference>
<feature type="region of interest" description="Disordered" evidence="1">
    <location>
        <begin position="69"/>
        <end position="118"/>
    </location>
</feature>
<feature type="compositionally biased region" description="Basic and acidic residues" evidence="1">
    <location>
        <begin position="90"/>
        <end position="101"/>
    </location>
</feature>
<dbReference type="GO" id="GO:0000915">
    <property type="term" value="P:actomyosin contractile ring assembly"/>
    <property type="evidence" value="ECO:0007669"/>
    <property type="project" value="TreeGrafter"/>
</dbReference>
<protein>
    <recommendedName>
        <fullName evidence="2">PH domain-containing protein</fullName>
    </recommendedName>
</protein>
<dbReference type="InterPro" id="IPR011993">
    <property type="entry name" value="PH-like_dom_sf"/>
</dbReference>
<name>A0AAW2IC07_9NEOP</name>
<dbReference type="AlphaFoldDB" id="A0AAW2IC07"/>